<dbReference type="Proteomes" id="UP000887116">
    <property type="component" value="Unassembled WGS sequence"/>
</dbReference>
<comment type="caution">
    <text evidence="1">The sequence shown here is derived from an EMBL/GenBank/DDBJ whole genome shotgun (WGS) entry which is preliminary data.</text>
</comment>
<reference evidence="1" key="1">
    <citation type="submission" date="2020-07" db="EMBL/GenBank/DDBJ databases">
        <title>Multicomponent nature underlies the extraordinary mechanical properties of spider dragline silk.</title>
        <authorList>
            <person name="Kono N."/>
            <person name="Nakamura H."/>
            <person name="Mori M."/>
            <person name="Yoshida Y."/>
            <person name="Ohtoshi R."/>
            <person name="Malay A.D."/>
            <person name="Moran D.A.P."/>
            <person name="Tomita M."/>
            <person name="Numata K."/>
            <person name="Arakawa K."/>
        </authorList>
    </citation>
    <scope>NUCLEOTIDE SEQUENCE</scope>
</reference>
<protein>
    <submittedName>
        <fullName evidence="1">Uncharacterized protein</fullName>
    </submittedName>
</protein>
<sequence length="113" mass="12541">MFSFPVNCLPDNNVRPLFNPLDLSPSFPVDVFSWPTYSFLPAFSGLSISTLSSFIQFINKNLNFVLMITARVVHKGCAAAWPSSGKLDFKNALCKLPNILMAVLRKAGKLKFV</sequence>
<proteinExistence type="predicted"/>
<evidence type="ECO:0000313" key="1">
    <source>
        <dbReference type="EMBL" id="GFQ69115.1"/>
    </source>
</evidence>
<gene>
    <name evidence="1" type="ORF">TNCT_169271</name>
</gene>
<organism evidence="1 2">
    <name type="scientific">Trichonephila clavata</name>
    <name type="common">Joro spider</name>
    <name type="synonym">Nephila clavata</name>
    <dbReference type="NCBI Taxonomy" id="2740835"/>
    <lineage>
        <taxon>Eukaryota</taxon>
        <taxon>Metazoa</taxon>
        <taxon>Ecdysozoa</taxon>
        <taxon>Arthropoda</taxon>
        <taxon>Chelicerata</taxon>
        <taxon>Arachnida</taxon>
        <taxon>Araneae</taxon>
        <taxon>Araneomorphae</taxon>
        <taxon>Entelegynae</taxon>
        <taxon>Araneoidea</taxon>
        <taxon>Nephilidae</taxon>
        <taxon>Trichonephila</taxon>
    </lineage>
</organism>
<dbReference type="AlphaFoldDB" id="A0A8X6F299"/>
<keyword evidence="2" id="KW-1185">Reference proteome</keyword>
<name>A0A8X6F299_TRICU</name>
<dbReference type="EMBL" id="BMAO01030610">
    <property type="protein sequence ID" value="GFQ69115.1"/>
    <property type="molecule type" value="Genomic_DNA"/>
</dbReference>
<accession>A0A8X6F299</accession>
<evidence type="ECO:0000313" key="2">
    <source>
        <dbReference type="Proteomes" id="UP000887116"/>
    </source>
</evidence>